<comment type="caution">
    <text evidence="3">The sequence shown here is derived from an EMBL/GenBank/DDBJ whole genome shotgun (WGS) entry which is preliminary data.</text>
</comment>
<dbReference type="Gene3D" id="3.40.1230.10">
    <property type="entry name" value="MTH938-like"/>
    <property type="match status" value="1"/>
</dbReference>
<evidence type="ECO:0000313" key="4">
    <source>
        <dbReference type="Proteomes" id="UP000262882"/>
    </source>
</evidence>
<evidence type="ECO:0000256" key="2">
    <source>
        <dbReference type="ARBA" id="ARBA00022490"/>
    </source>
</evidence>
<dbReference type="OrthoDB" id="1493668at2"/>
<dbReference type="RefSeq" id="WP_117402650.1">
    <property type="nucleotide sequence ID" value="NZ_QVNQ01000009.1"/>
</dbReference>
<reference evidence="3 4" key="1">
    <citation type="submission" date="2018-08" db="EMBL/GenBank/DDBJ databases">
        <title>Actinomadura spongicola sp. nov., isolated from marine sponge Leucetta chagosensis.</title>
        <authorList>
            <person name="Li L."/>
            <person name="Lin H.W."/>
        </authorList>
    </citation>
    <scope>NUCLEOTIDE SEQUENCE [LARGE SCALE GENOMIC DNA]</scope>
    <source>
        <strain evidence="3 4">LHW52907</strain>
    </source>
</reference>
<dbReference type="AlphaFoldDB" id="A0A372GB62"/>
<protein>
    <submittedName>
        <fullName evidence="3">Uncharacterized protein</fullName>
    </submittedName>
</protein>
<comment type="subcellular location">
    <subcellularLocation>
        <location evidence="1">Cytoplasm</location>
    </subcellularLocation>
</comment>
<gene>
    <name evidence="3" type="ORF">D0T12_26535</name>
</gene>
<dbReference type="Proteomes" id="UP000262882">
    <property type="component" value="Unassembled WGS sequence"/>
</dbReference>
<evidence type="ECO:0000256" key="1">
    <source>
        <dbReference type="ARBA" id="ARBA00004496"/>
    </source>
</evidence>
<keyword evidence="2" id="KW-0963">Cytoplasm</keyword>
<dbReference type="SUPFAM" id="SSF64076">
    <property type="entry name" value="MTH938-like"/>
    <property type="match status" value="1"/>
</dbReference>
<dbReference type="PANTHER" id="PTHR15811:SF5">
    <property type="entry name" value="MTH938 DOMAIN-CONTAINING PROTEIN"/>
    <property type="match status" value="1"/>
</dbReference>
<name>A0A372GB62_9ACTN</name>
<organism evidence="3 4">
    <name type="scientific">Actinomadura spongiicola</name>
    <dbReference type="NCBI Taxonomy" id="2303421"/>
    <lineage>
        <taxon>Bacteria</taxon>
        <taxon>Bacillati</taxon>
        <taxon>Actinomycetota</taxon>
        <taxon>Actinomycetes</taxon>
        <taxon>Streptosporangiales</taxon>
        <taxon>Thermomonosporaceae</taxon>
        <taxon>Actinomadura</taxon>
    </lineage>
</organism>
<dbReference type="Pfam" id="PF04430">
    <property type="entry name" value="DUF498"/>
    <property type="match status" value="1"/>
</dbReference>
<dbReference type="PANTHER" id="PTHR15811">
    <property type="entry name" value="MTH938 DOMAIN-CONTAINING PROTEIN"/>
    <property type="match status" value="1"/>
</dbReference>
<dbReference type="EMBL" id="QVNQ01000009">
    <property type="protein sequence ID" value="RFS82369.1"/>
    <property type="molecule type" value="Genomic_DNA"/>
</dbReference>
<dbReference type="GO" id="GO:0005737">
    <property type="term" value="C:cytoplasm"/>
    <property type="evidence" value="ECO:0007669"/>
    <property type="project" value="UniProtKB-SubCell"/>
</dbReference>
<dbReference type="FunFam" id="3.40.1230.10:FF:000001">
    <property type="entry name" value="Adipogenesis-associated, Mth938 domain-containing"/>
    <property type="match status" value="1"/>
</dbReference>
<dbReference type="InterPro" id="IPR036748">
    <property type="entry name" value="MTH938-like_sf"/>
</dbReference>
<dbReference type="InterPro" id="IPR007523">
    <property type="entry name" value="NDUFAF3/AAMDC"/>
</dbReference>
<keyword evidence="4" id="KW-1185">Reference proteome</keyword>
<proteinExistence type="predicted"/>
<sequence>MTRSPRITHIAWGRMEVEGLEPGKDFKLYPGGGREWDWAEHGTRHDPGVQPGDVQELIEHGCTVVVLSRGMELRLGTMPETLRVLRDAGIEVHVAETTEAVALYNRLAETERAGGLFHSTC</sequence>
<accession>A0A372GB62</accession>
<evidence type="ECO:0000313" key="3">
    <source>
        <dbReference type="EMBL" id="RFS82369.1"/>
    </source>
</evidence>